<feature type="domain" description="Amidase" evidence="1">
    <location>
        <begin position="25"/>
        <end position="423"/>
    </location>
</feature>
<keyword evidence="3" id="KW-1185">Reference proteome</keyword>
<dbReference type="PANTHER" id="PTHR11895">
    <property type="entry name" value="TRANSAMIDASE"/>
    <property type="match status" value="1"/>
</dbReference>
<dbReference type="Proteomes" id="UP001232445">
    <property type="component" value="Unassembled WGS sequence"/>
</dbReference>
<dbReference type="SUPFAM" id="SSF75304">
    <property type="entry name" value="Amidase signature (AS) enzymes"/>
    <property type="match status" value="1"/>
</dbReference>
<dbReference type="Pfam" id="PF01425">
    <property type="entry name" value="Amidase"/>
    <property type="match status" value="1"/>
</dbReference>
<gene>
    <name evidence="2" type="ORF">J2S00_001141</name>
</gene>
<protein>
    <submittedName>
        <fullName evidence="2">Asp-tRNA(Asn)/Glu-tRNA(Gln) amidotransferase A subunit family amidase</fullName>
    </submittedName>
</protein>
<accession>A0ABU0CTI8</accession>
<dbReference type="InterPro" id="IPR023631">
    <property type="entry name" value="Amidase_dom"/>
</dbReference>
<dbReference type="RefSeq" id="WP_307336564.1">
    <property type="nucleotide sequence ID" value="NZ_JAUSUQ010000003.1"/>
</dbReference>
<comment type="caution">
    <text evidence="2">The sequence shown here is derived from an EMBL/GenBank/DDBJ whole genome shotgun (WGS) entry which is preliminary data.</text>
</comment>
<evidence type="ECO:0000313" key="2">
    <source>
        <dbReference type="EMBL" id="MDQ0338357.1"/>
    </source>
</evidence>
<dbReference type="InterPro" id="IPR000120">
    <property type="entry name" value="Amidase"/>
</dbReference>
<evidence type="ECO:0000259" key="1">
    <source>
        <dbReference type="Pfam" id="PF01425"/>
    </source>
</evidence>
<dbReference type="PANTHER" id="PTHR11895:SF176">
    <property type="entry name" value="AMIDASE AMID-RELATED"/>
    <property type="match status" value="1"/>
</dbReference>
<sequence>MDKITQLSILQMAERISKGVLSPVEIVKAHLEHIDQLEADIKAWKLVDRKRALETAELLAEEVRLGRIRSPLHGIPIGVKDNIDVAGLPTQVGSKVFQHAKPAQKDAKIVAKLKALGAIILGKTHTTEFTWFDPAPTRNPFNHNHTPGGSSSGSAAAVSAGMVPLAIGSQTAASVCRPAAYCGISALKPSWRNLPTDGVFPLAPTFDSLGFFGRTWDDVSLAYEVFHQHGHQEKMNLSHHSVKILKVGIVEDPLYQREGSPHAIKVVKQISKLFEEAGHAVERVTPPHPFDDFITLHRQVVAYEAAEYHGATVQTNKANIGHHFVELVESGMAITKESYEKARRLIEEMKADTWKAFQPYDVLISPPVPASAPKRLDTTGPPNFTTPWTVLGGPLSVIPVALDSNGLPLAVMLAAAPGNDTELIQISKYVERMKGLNLKQLSQA</sequence>
<dbReference type="EMBL" id="JAUSUQ010000003">
    <property type="protein sequence ID" value="MDQ0338357.1"/>
    <property type="molecule type" value="Genomic_DNA"/>
</dbReference>
<evidence type="ECO:0000313" key="3">
    <source>
        <dbReference type="Proteomes" id="UP001232445"/>
    </source>
</evidence>
<dbReference type="Gene3D" id="3.90.1300.10">
    <property type="entry name" value="Amidase signature (AS) domain"/>
    <property type="match status" value="1"/>
</dbReference>
<proteinExistence type="predicted"/>
<reference evidence="2 3" key="1">
    <citation type="submission" date="2023-07" db="EMBL/GenBank/DDBJ databases">
        <title>Genomic Encyclopedia of Type Strains, Phase IV (KMG-IV): sequencing the most valuable type-strain genomes for metagenomic binning, comparative biology and taxonomic classification.</title>
        <authorList>
            <person name="Goeker M."/>
        </authorList>
    </citation>
    <scope>NUCLEOTIDE SEQUENCE [LARGE SCALE GENOMIC DNA]</scope>
    <source>
        <strain evidence="2 3">DSM 17740</strain>
    </source>
</reference>
<organism evidence="2 3">
    <name type="scientific">Caldalkalibacillus uzonensis</name>
    <dbReference type="NCBI Taxonomy" id="353224"/>
    <lineage>
        <taxon>Bacteria</taxon>
        <taxon>Bacillati</taxon>
        <taxon>Bacillota</taxon>
        <taxon>Bacilli</taxon>
        <taxon>Bacillales</taxon>
        <taxon>Bacillaceae</taxon>
        <taxon>Caldalkalibacillus</taxon>
    </lineage>
</organism>
<name>A0ABU0CTI8_9BACI</name>
<dbReference type="InterPro" id="IPR036928">
    <property type="entry name" value="AS_sf"/>
</dbReference>